<dbReference type="GO" id="GO:0008483">
    <property type="term" value="F:transaminase activity"/>
    <property type="evidence" value="ECO:0007669"/>
    <property type="project" value="UniProtKB-KW"/>
</dbReference>
<dbReference type="EC" id="2.6.1.-" evidence="6"/>
<dbReference type="PANTHER" id="PTHR46383">
    <property type="entry name" value="ASPARTATE AMINOTRANSFERASE"/>
    <property type="match status" value="1"/>
</dbReference>
<proteinExistence type="inferred from homology"/>
<evidence type="ECO:0000256" key="5">
    <source>
        <dbReference type="ARBA" id="ARBA00022898"/>
    </source>
</evidence>
<sequence>MKLSRRVNAIQPSPTLAITAKAKALSARGIDVVSLGAGEPDMDTPAHVKQAGVAAIEQGFTKYTATPGTPDLRRAIAAKMARENHLAYDETEVIASVGAKHAIFNAFQALVDEGDEVLIPAPYWVSYPDMVLLAGGKPVIVPSRAEDGFVPRPEAIAERLSDRTAAIVLNSPSNPTGAVWSREVLGQIASVLEGHSCAIISDDIYEHLIYTGQPFANILNVAPQLRDRTIVVNGLSKSFSMTGWRLGWAAAPKPIVAAMQKIQDQSTSNPSSITQMAAIAALQGGQECVEEMRKKFDARRRYVEERLAGIPGLHCGPIGGAFYAFVDAKALCARAYRGASIGGSSARLAEILLDEFQVAVIPGAPFGAEGYIRLSFATSMEQLEKGLDRIAAFARSLD</sequence>
<comment type="cofactor">
    <cofactor evidence="1 6">
        <name>pyridoxal 5'-phosphate</name>
        <dbReference type="ChEBI" id="CHEBI:597326"/>
    </cofactor>
</comment>
<dbReference type="SUPFAM" id="SSF53383">
    <property type="entry name" value="PLP-dependent transferases"/>
    <property type="match status" value="1"/>
</dbReference>
<reference evidence="8 9" key="1">
    <citation type="submission" date="2015-08" db="EMBL/GenBank/DDBJ databases">
        <authorList>
            <person name="Babu N.S."/>
            <person name="Beckwith C.J."/>
            <person name="Beseler K.G."/>
            <person name="Brison A."/>
            <person name="Carone J.V."/>
            <person name="Caskin T.P."/>
            <person name="Diamond M."/>
            <person name="Durham M.E."/>
            <person name="Foxe J.M."/>
            <person name="Go M."/>
            <person name="Henderson B.A."/>
            <person name="Jones I.B."/>
            <person name="McGettigan J.A."/>
            <person name="Micheletti S.J."/>
            <person name="Nasrallah M.E."/>
            <person name="Ortiz D."/>
            <person name="Piller C.R."/>
            <person name="Privatt S.R."/>
            <person name="Schneider S.L."/>
            <person name="Sharp S."/>
            <person name="Smith T.C."/>
            <person name="Stanton J.D."/>
            <person name="Ullery H.E."/>
            <person name="Wilson R.J."/>
            <person name="Serrano M.G."/>
            <person name="Buck G."/>
            <person name="Lee V."/>
            <person name="Wang Y."/>
            <person name="Carvalho R."/>
            <person name="Voegtly L."/>
            <person name="Shi R."/>
            <person name="Duckworth R."/>
            <person name="Johnson A."/>
            <person name="Loviza R."/>
            <person name="Walstead R."/>
            <person name="Shah Z."/>
            <person name="Kiflezghi M."/>
            <person name="Wade K."/>
            <person name="Ball S.L."/>
            <person name="Bradley K.W."/>
            <person name="Asai D.J."/>
            <person name="Bowman C.A."/>
            <person name="Russell D.A."/>
            <person name="Pope W.H."/>
            <person name="Jacobs-Sera D."/>
            <person name="Hendrix R.W."/>
            <person name="Hatfull G.F."/>
        </authorList>
    </citation>
    <scope>NUCLEOTIDE SEQUENCE [LARGE SCALE GENOMIC DNA]</scope>
    <source>
        <strain evidence="8 9">DSM 27710</strain>
    </source>
</reference>
<evidence type="ECO:0000313" key="9">
    <source>
        <dbReference type="Proteomes" id="UP000055590"/>
    </source>
</evidence>
<keyword evidence="4 6" id="KW-0808">Transferase</keyword>
<keyword evidence="3 6" id="KW-0032">Aminotransferase</keyword>
<evidence type="ECO:0000256" key="6">
    <source>
        <dbReference type="RuleBase" id="RU000481"/>
    </source>
</evidence>
<evidence type="ECO:0000256" key="3">
    <source>
        <dbReference type="ARBA" id="ARBA00022576"/>
    </source>
</evidence>
<name>A0A0K1PBI7_9BACT</name>
<dbReference type="GO" id="GO:0006520">
    <property type="term" value="P:amino acid metabolic process"/>
    <property type="evidence" value="ECO:0007669"/>
    <property type="project" value="InterPro"/>
</dbReference>
<dbReference type="InterPro" id="IPR004838">
    <property type="entry name" value="NHTrfase_class1_PyrdxlP-BS"/>
</dbReference>
<dbReference type="InterPro" id="IPR050596">
    <property type="entry name" value="AspAT/PAT-like"/>
</dbReference>
<dbReference type="CDD" id="cd00609">
    <property type="entry name" value="AAT_like"/>
    <property type="match status" value="1"/>
</dbReference>
<dbReference type="InterPro" id="IPR015422">
    <property type="entry name" value="PyrdxlP-dep_Trfase_small"/>
</dbReference>
<feature type="domain" description="Aminotransferase class I/classII large" evidence="7">
    <location>
        <begin position="31"/>
        <end position="390"/>
    </location>
</feature>
<dbReference type="OrthoDB" id="9804474at2"/>
<dbReference type="KEGG" id="vin:AKJ08_0876"/>
<evidence type="ECO:0000259" key="7">
    <source>
        <dbReference type="Pfam" id="PF00155"/>
    </source>
</evidence>
<keyword evidence="9" id="KW-1185">Reference proteome</keyword>
<dbReference type="Gene3D" id="3.90.1150.10">
    <property type="entry name" value="Aspartate Aminotransferase, domain 1"/>
    <property type="match status" value="1"/>
</dbReference>
<dbReference type="RefSeq" id="WP_050724935.1">
    <property type="nucleotide sequence ID" value="NZ_CP012332.1"/>
</dbReference>
<dbReference type="EMBL" id="CP012332">
    <property type="protein sequence ID" value="AKU90489.1"/>
    <property type="molecule type" value="Genomic_DNA"/>
</dbReference>
<keyword evidence="5" id="KW-0663">Pyridoxal phosphate</keyword>
<dbReference type="Proteomes" id="UP000055590">
    <property type="component" value="Chromosome"/>
</dbReference>
<evidence type="ECO:0000256" key="4">
    <source>
        <dbReference type="ARBA" id="ARBA00022679"/>
    </source>
</evidence>
<organism evidence="8 9">
    <name type="scientific">Vulgatibacter incomptus</name>
    <dbReference type="NCBI Taxonomy" id="1391653"/>
    <lineage>
        <taxon>Bacteria</taxon>
        <taxon>Pseudomonadati</taxon>
        <taxon>Myxococcota</taxon>
        <taxon>Myxococcia</taxon>
        <taxon>Myxococcales</taxon>
        <taxon>Cystobacterineae</taxon>
        <taxon>Vulgatibacteraceae</taxon>
        <taxon>Vulgatibacter</taxon>
    </lineage>
</organism>
<gene>
    <name evidence="8" type="ORF">AKJ08_0876</name>
</gene>
<dbReference type="Pfam" id="PF00155">
    <property type="entry name" value="Aminotran_1_2"/>
    <property type="match status" value="1"/>
</dbReference>
<dbReference type="Gene3D" id="3.40.640.10">
    <property type="entry name" value="Type I PLP-dependent aspartate aminotransferase-like (Major domain)"/>
    <property type="match status" value="1"/>
</dbReference>
<protein>
    <recommendedName>
        <fullName evidence="6">Aminotransferase</fullName>
        <ecNumber evidence="6">2.6.1.-</ecNumber>
    </recommendedName>
</protein>
<evidence type="ECO:0000256" key="2">
    <source>
        <dbReference type="ARBA" id="ARBA00007441"/>
    </source>
</evidence>
<dbReference type="STRING" id="1391653.AKJ08_0876"/>
<dbReference type="PROSITE" id="PS00105">
    <property type="entry name" value="AA_TRANSFER_CLASS_1"/>
    <property type="match status" value="1"/>
</dbReference>
<dbReference type="InterPro" id="IPR004839">
    <property type="entry name" value="Aminotransferase_I/II_large"/>
</dbReference>
<dbReference type="PANTHER" id="PTHR46383:SF1">
    <property type="entry name" value="ASPARTATE AMINOTRANSFERASE"/>
    <property type="match status" value="1"/>
</dbReference>
<dbReference type="InterPro" id="IPR015421">
    <property type="entry name" value="PyrdxlP-dep_Trfase_major"/>
</dbReference>
<evidence type="ECO:0000256" key="1">
    <source>
        <dbReference type="ARBA" id="ARBA00001933"/>
    </source>
</evidence>
<dbReference type="PATRIC" id="fig|1391653.3.peg.899"/>
<dbReference type="FunFam" id="3.40.640.10:FF:000033">
    <property type="entry name" value="Aspartate aminotransferase"/>
    <property type="match status" value="1"/>
</dbReference>
<comment type="similarity">
    <text evidence="2 6">Belongs to the class-I pyridoxal-phosphate-dependent aminotransferase family.</text>
</comment>
<dbReference type="AlphaFoldDB" id="A0A0K1PBI7"/>
<dbReference type="GO" id="GO:0030170">
    <property type="term" value="F:pyridoxal phosphate binding"/>
    <property type="evidence" value="ECO:0007669"/>
    <property type="project" value="InterPro"/>
</dbReference>
<dbReference type="InterPro" id="IPR015424">
    <property type="entry name" value="PyrdxlP-dep_Trfase"/>
</dbReference>
<accession>A0A0K1PBI7</accession>
<evidence type="ECO:0000313" key="8">
    <source>
        <dbReference type="EMBL" id="AKU90489.1"/>
    </source>
</evidence>